<gene>
    <name evidence="5" type="ORF">TanjilG_26686</name>
</gene>
<dbReference type="SUPFAM" id="SSF55008">
    <property type="entry name" value="HMA, heavy metal-associated domain"/>
    <property type="match status" value="2"/>
</dbReference>
<dbReference type="InterPro" id="IPR006121">
    <property type="entry name" value="HMA_dom"/>
</dbReference>
<evidence type="ECO:0000313" key="6">
    <source>
        <dbReference type="Proteomes" id="UP000188354"/>
    </source>
</evidence>
<dbReference type="InterPro" id="IPR036163">
    <property type="entry name" value="HMA_dom_sf"/>
</dbReference>
<evidence type="ECO:0000256" key="1">
    <source>
        <dbReference type="ARBA" id="ARBA00006024"/>
    </source>
</evidence>
<dbReference type="FunFam" id="3.30.70.100:FF:000033">
    <property type="entry name" value="Copper-transporting ATPase HMA5"/>
    <property type="match status" value="1"/>
</dbReference>
<evidence type="ECO:0000256" key="3">
    <source>
        <dbReference type="ARBA" id="ARBA00023008"/>
    </source>
</evidence>
<protein>
    <recommendedName>
        <fullName evidence="4">HMA domain-containing protein</fullName>
    </recommendedName>
</protein>
<dbReference type="Pfam" id="PF00403">
    <property type="entry name" value="HMA"/>
    <property type="match status" value="1"/>
</dbReference>
<keyword evidence="3" id="KW-0186">Copper</keyword>
<reference evidence="5 6" key="1">
    <citation type="journal article" date="2017" name="Plant Biotechnol. J.">
        <title>A comprehensive draft genome sequence for lupin (Lupinus angustifolius), an emerging health food: insights into plant-microbe interactions and legume evolution.</title>
        <authorList>
            <person name="Hane J.K."/>
            <person name="Ming Y."/>
            <person name="Kamphuis L.G."/>
            <person name="Nelson M.N."/>
            <person name="Garg G."/>
            <person name="Atkins C.A."/>
            <person name="Bayer P.E."/>
            <person name="Bravo A."/>
            <person name="Bringans S."/>
            <person name="Cannon S."/>
            <person name="Edwards D."/>
            <person name="Foley R."/>
            <person name="Gao L.L."/>
            <person name="Harrison M.J."/>
            <person name="Huang W."/>
            <person name="Hurgobin B."/>
            <person name="Li S."/>
            <person name="Liu C.W."/>
            <person name="McGrath A."/>
            <person name="Morahan G."/>
            <person name="Murray J."/>
            <person name="Weller J."/>
            <person name="Jian J."/>
            <person name="Singh K.B."/>
        </authorList>
    </citation>
    <scope>NUCLEOTIDE SEQUENCE [LARGE SCALE GENOMIC DNA]</scope>
    <source>
        <strain evidence="6">cv. Tanjil</strain>
        <tissue evidence="5">Whole plant</tissue>
    </source>
</reference>
<organism evidence="5 6">
    <name type="scientific">Lupinus angustifolius</name>
    <name type="common">Narrow-leaved blue lupine</name>
    <dbReference type="NCBI Taxonomy" id="3871"/>
    <lineage>
        <taxon>Eukaryota</taxon>
        <taxon>Viridiplantae</taxon>
        <taxon>Streptophyta</taxon>
        <taxon>Embryophyta</taxon>
        <taxon>Tracheophyta</taxon>
        <taxon>Spermatophyta</taxon>
        <taxon>Magnoliopsida</taxon>
        <taxon>eudicotyledons</taxon>
        <taxon>Gunneridae</taxon>
        <taxon>Pentapetalae</taxon>
        <taxon>rosids</taxon>
        <taxon>fabids</taxon>
        <taxon>Fabales</taxon>
        <taxon>Fabaceae</taxon>
        <taxon>Papilionoideae</taxon>
        <taxon>50 kb inversion clade</taxon>
        <taxon>genistoids sensu lato</taxon>
        <taxon>core genistoids</taxon>
        <taxon>Genisteae</taxon>
        <taxon>Lupinus</taxon>
    </lineage>
</organism>
<dbReference type="CDD" id="cd00371">
    <property type="entry name" value="HMA"/>
    <property type="match status" value="1"/>
</dbReference>
<dbReference type="AlphaFoldDB" id="A0A1J7G6B1"/>
<dbReference type="PANTHER" id="PTHR46594:SF4">
    <property type="entry name" value="P-TYPE CATION-TRANSPORTING ATPASE"/>
    <property type="match status" value="1"/>
</dbReference>
<evidence type="ECO:0000259" key="4">
    <source>
        <dbReference type="PROSITE" id="PS50846"/>
    </source>
</evidence>
<dbReference type="Gramene" id="OIV89857">
    <property type="protein sequence ID" value="OIV89857"/>
    <property type="gene ID" value="TanjilG_26686"/>
</dbReference>
<dbReference type="PANTHER" id="PTHR46594">
    <property type="entry name" value="P-TYPE CATION-TRANSPORTING ATPASE"/>
    <property type="match status" value="1"/>
</dbReference>
<comment type="similarity">
    <text evidence="1">Belongs to the cation transport ATPase (P-type) (TC 3.A.3) family. Type IB subfamily.</text>
</comment>
<dbReference type="InterPro" id="IPR017969">
    <property type="entry name" value="Heavy-metal-associated_CS"/>
</dbReference>
<dbReference type="Gene3D" id="3.30.70.100">
    <property type="match status" value="2"/>
</dbReference>
<evidence type="ECO:0000256" key="2">
    <source>
        <dbReference type="ARBA" id="ARBA00022723"/>
    </source>
</evidence>
<name>A0A1J7G6B1_LUPAN</name>
<accession>A0A1J7G6B1</accession>
<keyword evidence="2" id="KW-0479">Metal-binding</keyword>
<dbReference type="NCBIfam" id="TIGR00003">
    <property type="entry name" value="copper ion binding protein"/>
    <property type="match status" value="1"/>
</dbReference>
<feature type="domain" description="HMA" evidence="4">
    <location>
        <begin position="55"/>
        <end position="121"/>
    </location>
</feature>
<sequence length="367" mass="40230">MVNKFLSLACLRNEVWGHLSPRPHYPSMPRYPKGMKREGSSSSSMMMIMMEGSEAKALFSVIGMTCSACAASVEKAIKRLPGIREALVDVLNNRAQVLFYPSFVNEESIGEAIEDGGFEATLLRDECNERSIRAIEGAVKAEVALATEEAQVHYNPSVVSYNQILQAVQDTRFEAILISTSEDMSKIELQVDGVRTDRSMRLIENSLEALPGVQHVEMSPKLNKWEKFQDGCLPHPCSSLSEGGFTLVPTKLYAVDLANMDVLIALGTNAAYLYSVYTALRAATSKEFKDTDFFETSAMLISFILLGKYLEVLAKGKTSNAIAKLINLTPDTAILLTLDDEGNAIGNMILSIPIPNFGPISQSHGLF</sequence>
<dbReference type="PROSITE" id="PS01047">
    <property type="entry name" value="HMA_1"/>
    <property type="match status" value="1"/>
</dbReference>
<dbReference type="GO" id="GO:0005507">
    <property type="term" value="F:copper ion binding"/>
    <property type="evidence" value="ECO:0007669"/>
    <property type="project" value="InterPro"/>
</dbReference>
<dbReference type="STRING" id="3871.A0A1J7G6B1"/>
<dbReference type="PRINTS" id="PR00942">
    <property type="entry name" value="CUATPASEI"/>
</dbReference>
<proteinExistence type="inferred from homology"/>
<dbReference type="EMBL" id="KV862230">
    <property type="protein sequence ID" value="OIV89857.1"/>
    <property type="molecule type" value="Genomic_DNA"/>
</dbReference>
<keyword evidence="6" id="KW-1185">Reference proteome</keyword>
<dbReference type="InterPro" id="IPR006122">
    <property type="entry name" value="HMA_Cu_ion-bd"/>
</dbReference>
<dbReference type="PROSITE" id="PS50846">
    <property type="entry name" value="HMA_2"/>
    <property type="match status" value="1"/>
</dbReference>
<dbReference type="Proteomes" id="UP000188354">
    <property type="component" value="Unassembled WGS sequence"/>
</dbReference>
<evidence type="ECO:0000313" key="5">
    <source>
        <dbReference type="EMBL" id="OIV89857.1"/>
    </source>
</evidence>